<evidence type="ECO:0000313" key="5">
    <source>
        <dbReference type="EMBL" id="KAJ3184155.1"/>
    </source>
</evidence>
<feature type="domain" description="ELYS-like" evidence="4">
    <location>
        <begin position="454"/>
        <end position="629"/>
    </location>
</feature>
<dbReference type="AlphaFoldDB" id="A0AAD5TQW6"/>
<proteinExistence type="predicted"/>
<evidence type="ECO:0000313" key="6">
    <source>
        <dbReference type="Proteomes" id="UP001212152"/>
    </source>
</evidence>
<dbReference type="PANTHER" id="PTHR13361:SF1">
    <property type="entry name" value="WW DOMAIN-BINDING PROTEIN 11"/>
    <property type="match status" value="1"/>
</dbReference>
<dbReference type="InterPro" id="IPR025151">
    <property type="entry name" value="ELYS_dom"/>
</dbReference>
<dbReference type="PANTHER" id="PTHR13361">
    <property type="entry name" value="WW DOMAIN-BINDING PROTEIN 11"/>
    <property type="match status" value="1"/>
</dbReference>
<feature type="compositionally biased region" description="Low complexity" evidence="3">
    <location>
        <begin position="762"/>
        <end position="782"/>
    </location>
</feature>
<evidence type="ECO:0000256" key="1">
    <source>
        <dbReference type="ARBA" id="ARBA00004123"/>
    </source>
</evidence>
<evidence type="ECO:0000259" key="4">
    <source>
        <dbReference type="Pfam" id="PF13934"/>
    </source>
</evidence>
<protein>
    <recommendedName>
        <fullName evidence="4">ELYS-like domain-containing protein</fullName>
    </recommendedName>
</protein>
<feature type="compositionally biased region" description="Low complexity" evidence="3">
    <location>
        <begin position="1011"/>
        <end position="1023"/>
    </location>
</feature>
<feature type="compositionally biased region" description="Low complexity" evidence="3">
    <location>
        <begin position="844"/>
        <end position="857"/>
    </location>
</feature>
<feature type="region of interest" description="Disordered" evidence="3">
    <location>
        <begin position="809"/>
        <end position="1151"/>
    </location>
</feature>
<dbReference type="EMBL" id="JADGJQ010000004">
    <property type="protein sequence ID" value="KAJ3184155.1"/>
    <property type="molecule type" value="Genomic_DNA"/>
</dbReference>
<feature type="compositionally biased region" description="Low complexity" evidence="3">
    <location>
        <begin position="1075"/>
        <end position="1095"/>
    </location>
</feature>
<dbReference type="Proteomes" id="UP001212152">
    <property type="component" value="Unassembled WGS sequence"/>
</dbReference>
<keyword evidence="6" id="KW-1185">Reference proteome</keyword>
<name>A0AAD5TQW6_9FUNG</name>
<gene>
    <name evidence="5" type="ORF">HDU87_005001</name>
</gene>
<organism evidence="5 6">
    <name type="scientific">Geranomyces variabilis</name>
    <dbReference type="NCBI Taxonomy" id="109894"/>
    <lineage>
        <taxon>Eukaryota</taxon>
        <taxon>Fungi</taxon>
        <taxon>Fungi incertae sedis</taxon>
        <taxon>Chytridiomycota</taxon>
        <taxon>Chytridiomycota incertae sedis</taxon>
        <taxon>Chytridiomycetes</taxon>
        <taxon>Spizellomycetales</taxon>
        <taxon>Powellomycetaceae</taxon>
        <taxon>Geranomyces</taxon>
    </lineage>
</organism>
<feature type="compositionally biased region" description="Basic and acidic residues" evidence="3">
    <location>
        <begin position="861"/>
        <end position="878"/>
    </location>
</feature>
<dbReference type="GO" id="GO:0005681">
    <property type="term" value="C:spliceosomal complex"/>
    <property type="evidence" value="ECO:0007669"/>
    <property type="project" value="TreeGrafter"/>
</dbReference>
<comment type="caution">
    <text evidence="5">The sequence shown here is derived from an EMBL/GenBank/DDBJ whole genome shotgun (WGS) entry which is preliminary data.</text>
</comment>
<comment type="subcellular location">
    <subcellularLocation>
        <location evidence="1">Nucleus</location>
    </subcellularLocation>
</comment>
<keyword evidence="2" id="KW-0539">Nucleus</keyword>
<dbReference type="Pfam" id="PF13934">
    <property type="entry name" value="ELYS"/>
    <property type="match status" value="1"/>
</dbReference>
<feature type="compositionally biased region" description="Polar residues" evidence="3">
    <location>
        <begin position="919"/>
        <end position="939"/>
    </location>
</feature>
<accession>A0AAD5TQW6</accession>
<evidence type="ECO:0000256" key="3">
    <source>
        <dbReference type="SAM" id="MobiDB-lite"/>
    </source>
</evidence>
<sequence length="1171" mass="127368">MQCHSRSLPGSVAGDAVGQDGAPPLFTAAAFPEPIASTTATGKPRATTASAWFYRTSETSLQVLDKFSGRVLASLSVEENDDLAITCASTGVFNAVQQIVLSVWSNARGTTTFWRFQPFTAELAALDVQLERPVSRMQFISATPVTAASSSQPASYFPRCVVAVSDRDLCVIPWTEENDVGGANDNDDRPHIAHRRLLKTSGRVTALAAHYSSAERALILMTGTVSGRVDVWRLPTLLESETVEIELVSELHAPIKNVPVNNLLLDLPNNIREKRVLILTQSELGQENWRDLTKPSVAAITLNQHLDIQTIDFETNLFDGNLGEILAMTEFKEGNLRRVALVSNRYDTNGQPSTIISTITMHAGAPTVSHNPLSTAVFATADIEFYNGGNSCDIISPERIVSCAGIHKEKPQANGTRSRYAGLADRLGARSGHGFHCSERSDLAKHMRVRVEGKLFIDCLLRDVCVREPSLRYPTQSAKDLQDLISEVAAANADEREKDRICLYLAHDGKVGEDVRFVREYLISSSDMHEIAGYWALDHGKFEEGVRQLSLVKKIESSMASKVLRALVANGRHTDAVRYIQATQPDLRTEEDKCLRMALHLKQDLHGALIFQRGRLSDALQYFRQLQQLEMRGRNSKVTSADAVVTAAKLTNFEMILPFVYRIGDEEPISPSTRTAPMPLSANANIRTSALNNVEAQSSLLAAARRAVHTNGEVGPSDYHADTGNLEDTFEIISHDHASLDVTAIFSDHDAPSELDEGELISPPESTFTDSSPPSPTPSARSSAEKNASPNHFASPERDISQRFPEHAAATTDLVSSSQSSILQLYPHPTSPPADSRPRPPSLYPSVPAALPPAVSAMMDPFRRSIDIDREEQVERVKSPVGPSMPQAPPMKSMSPFERVQEPPTPPTDRPKRRAVRQRSPSPTGRKSVSRPASFQSRLASVAREQAAAVPPTPARRSGRIAAKKQAHDSDDDEPFPQPATRKRVKLAIDEPTVLADDNVDEEEVVDHGRAPAPRALGRASSSTPAVVAPRSTRRRTTLSAALNAAPSEMENTRPPTTAPPATPRPRATAKAKPKTLAPPALRERNATPARTTRTAAKKMPAPLSPAKDEPMSLADLDASPAPRRPAARAAKAAENATKPAAAKKTQASAVLSRTVLTRRMAKKLEEEGQL</sequence>
<evidence type="ECO:0000256" key="2">
    <source>
        <dbReference type="ARBA" id="ARBA00023242"/>
    </source>
</evidence>
<feature type="region of interest" description="Disordered" evidence="3">
    <location>
        <begin position="753"/>
        <end position="797"/>
    </location>
</feature>
<reference evidence="5" key="1">
    <citation type="submission" date="2020-05" db="EMBL/GenBank/DDBJ databases">
        <title>Phylogenomic resolution of chytrid fungi.</title>
        <authorList>
            <person name="Stajich J.E."/>
            <person name="Amses K."/>
            <person name="Simmons R."/>
            <person name="Seto K."/>
            <person name="Myers J."/>
            <person name="Bonds A."/>
            <person name="Quandt C.A."/>
            <person name="Barry K."/>
            <person name="Liu P."/>
            <person name="Grigoriev I."/>
            <person name="Longcore J.E."/>
            <person name="James T.Y."/>
        </authorList>
    </citation>
    <scope>NUCLEOTIDE SEQUENCE</scope>
    <source>
        <strain evidence="5">JEL0379</strain>
    </source>
</reference>
<feature type="compositionally biased region" description="Low complexity" evidence="3">
    <location>
        <begin position="1128"/>
        <end position="1150"/>
    </location>
</feature>